<dbReference type="Pfam" id="PF00021">
    <property type="entry name" value="UPAR_LY6"/>
    <property type="match status" value="1"/>
</dbReference>
<gene>
    <name evidence="2" type="ORF">scyTo_0023246</name>
</gene>
<dbReference type="Proteomes" id="UP000288216">
    <property type="component" value="Unassembled WGS sequence"/>
</dbReference>
<accession>A0A401Q604</accession>
<protein>
    <recommendedName>
        <fullName evidence="1">UPAR/Ly6 domain-containing protein</fullName>
    </recommendedName>
</protein>
<dbReference type="InterPro" id="IPR045860">
    <property type="entry name" value="Snake_toxin-like_sf"/>
</dbReference>
<dbReference type="OrthoDB" id="9445109at2759"/>
<evidence type="ECO:0000259" key="1">
    <source>
        <dbReference type="Pfam" id="PF00021"/>
    </source>
</evidence>
<evidence type="ECO:0000313" key="3">
    <source>
        <dbReference type="Proteomes" id="UP000288216"/>
    </source>
</evidence>
<reference evidence="2 3" key="1">
    <citation type="journal article" date="2018" name="Nat. Ecol. Evol.">
        <title>Shark genomes provide insights into elasmobranch evolution and the origin of vertebrates.</title>
        <authorList>
            <person name="Hara Y"/>
            <person name="Yamaguchi K"/>
            <person name="Onimaru K"/>
            <person name="Kadota M"/>
            <person name="Koyanagi M"/>
            <person name="Keeley SD"/>
            <person name="Tatsumi K"/>
            <person name="Tanaka K"/>
            <person name="Motone F"/>
            <person name="Kageyama Y"/>
            <person name="Nozu R"/>
            <person name="Adachi N"/>
            <person name="Nishimura O"/>
            <person name="Nakagawa R"/>
            <person name="Tanegashima C"/>
            <person name="Kiyatake I"/>
            <person name="Matsumoto R"/>
            <person name="Murakumo K"/>
            <person name="Nishida K"/>
            <person name="Terakita A"/>
            <person name="Kuratani S"/>
            <person name="Sato K"/>
            <person name="Hyodo S Kuraku.S."/>
        </authorList>
    </citation>
    <scope>NUCLEOTIDE SEQUENCE [LARGE SCALE GENOMIC DNA]</scope>
</reference>
<dbReference type="AlphaFoldDB" id="A0A401Q604"/>
<dbReference type="Gene3D" id="2.10.60.10">
    <property type="entry name" value="CD59"/>
    <property type="match status" value="1"/>
</dbReference>
<dbReference type="SUPFAM" id="SSF57302">
    <property type="entry name" value="Snake toxin-like"/>
    <property type="match status" value="1"/>
</dbReference>
<sequence>MLGDFKCNRSGPIPCEGSQTKCGSLEGFIENGSRHFDFRGCVSESICSLNSTEVIFGIDLQKRFQCCDGNLCNRSSRTETGALGLIVLCLCLLIFNNN</sequence>
<name>A0A401Q604_SCYTO</name>
<dbReference type="EMBL" id="BFAA01027563">
    <property type="protein sequence ID" value="GCB80814.1"/>
    <property type="molecule type" value="Genomic_DNA"/>
</dbReference>
<comment type="caution">
    <text evidence="2">The sequence shown here is derived from an EMBL/GenBank/DDBJ whole genome shotgun (WGS) entry which is preliminary data.</text>
</comment>
<evidence type="ECO:0000313" key="2">
    <source>
        <dbReference type="EMBL" id="GCB80814.1"/>
    </source>
</evidence>
<dbReference type="InterPro" id="IPR016054">
    <property type="entry name" value="LY6_UPA_recep-like"/>
</dbReference>
<organism evidence="2 3">
    <name type="scientific">Scyliorhinus torazame</name>
    <name type="common">Cloudy catshark</name>
    <name type="synonym">Catulus torazame</name>
    <dbReference type="NCBI Taxonomy" id="75743"/>
    <lineage>
        <taxon>Eukaryota</taxon>
        <taxon>Metazoa</taxon>
        <taxon>Chordata</taxon>
        <taxon>Craniata</taxon>
        <taxon>Vertebrata</taxon>
        <taxon>Chondrichthyes</taxon>
        <taxon>Elasmobranchii</taxon>
        <taxon>Galeomorphii</taxon>
        <taxon>Galeoidea</taxon>
        <taxon>Carcharhiniformes</taxon>
        <taxon>Scyliorhinidae</taxon>
        <taxon>Scyliorhinus</taxon>
    </lineage>
</organism>
<feature type="domain" description="UPAR/Ly6" evidence="1">
    <location>
        <begin position="7"/>
        <end position="74"/>
    </location>
</feature>
<proteinExistence type="predicted"/>
<keyword evidence="3" id="KW-1185">Reference proteome</keyword>